<reference evidence="1 2" key="1">
    <citation type="journal article" date="2013" name="PLoS Genet.">
        <title>The genome and development-dependent transcriptomes of Pyronema confluens: a window into fungal evolution.</title>
        <authorList>
            <person name="Traeger S."/>
            <person name="Altegoer F."/>
            <person name="Freitag M."/>
            <person name="Gabaldon T."/>
            <person name="Kempken F."/>
            <person name="Kumar A."/>
            <person name="Marcet-Houben M."/>
            <person name="Poggeler S."/>
            <person name="Stajich J.E."/>
            <person name="Nowrousian M."/>
        </authorList>
    </citation>
    <scope>NUCLEOTIDE SEQUENCE [LARGE SCALE GENOMIC DNA]</scope>
    <source>
        <strain evidence="2">CBS 100304</strain>
        <tissue evidence="1">Vegetative mycelium</tissue>
    </source>
</reference>
<accession>U4LT94</accession>
<sequence length="99" mass="12096">MSKETELCEKQIQNGKIKRLPITLQEICRRNNIKINTIEKWFNPCTKKDILTRAYTTVIDRRLSEDRDEEWDPKFLVFFETYQKLWEEEDDNNPHAKNY</sequence>
<dbReference type="EMBL" id="HF935459">
    <property type="protein sequence ID" value="CCX30646.1"/>
    <property type="molecule type" value="Genomic_DNA"/>
</dbReference>
<name>U4LT94_PYROM</name>
<dbReference type="AlphaFoldDB" id="U4LT94"/>
<dbReference type="Proteomes" id="UP000018144">
    <property type="component" value="Unassembled WGS sequence"/>
</dbReference>
<evidence type="ECO:0000313" key="2">
    <source>
        <dbReference type="Proteomes" id="UP000018144"/>
    </source>
</evidence>
<gene>
    <name evidence="1" type="ORF">PCON_08983</name>
</gene>
<proteinExistence type="predicted"/>
<keyword evidence="2" id="KW-1185">Reference proteome</keyword>
<evidence type="ECO:0000313" key="1">
    <source>
        <dbReference type="EMBL" id="CCX30646.1"/>
    </source>
</evidence>
<protein>
    <submittedName>
        <fullName evidence="1">Uncharacterized protein</fullName>
    </submittedName>
</protein>
<organism evidence="1 2">
    <name type="scientific">Pyronema omphalodes (strain CBS 100304)</name>
    <name type="common">Pyronema confluens</name>
    <dbReference type="NCBI Taxonomy" id="1076935"/>
    <lineage>
        <taxon>Eukaryota</taxon>
        <taxon>Fungi</taxon>
        <taxon>Dikarya</taxon>
        <taxon>Ascomycota</taxon>
        <taxon>Pezizomycotina</taxon>
        <taxon>Pezizomycetes</taxon>
        <taxon>Pezizales</taxon>
        <taxon>Pyronemataceae</taxon>
        <taxon>Pyronema</taxon>
    </lineage>
</organism>